<accession>A0A1S0ZRU8</accession>
<reference evidence="7" key="3">
    <citation type="submission" date="2018-10" db="EMBL/GenBank/DDBJ databases">
        <authorList>
            <consortium name="PulseNet: The National Subtyping Network for Foodborne Disease Surveillance"/>
            <person name="Tarr C.L."/>
            <person name="Trees E."/>
            <person name="Katz L.S."/>
            <person name="Carleton-Romer H.A."/>
            <person name="Stroika S."/>
            <person name="Kucerova Z."/>
            <person name="Roache K.F."/>
            <person name="Sabol A.L."/>
            <person name="Besser J."/>
            <person name="Gerner-Smidt P."/>
        </authorList>
    </citation>
    <scope>NUCLEOTIDE SEQUENCE [LARGE SCALE GENOMIC DNA]</scope>
    <source>
        <strain evidence="7">PNUSAS038541</strain>
    </source>
</reference>
<gene>
    <name evidence="8" type="primary">wbdD</name>
    <name evidence="6" type="ORF">CHC34_19570</name>
    <name evidence="7" type="ORF">EAK82_00875</name>
    <name evidence="8" type="ORF">NCTC9854_03049</name>
</gene>
<dbReference type="GO" id="GO:0005524">
    <property type="term" value="F:ATP binding"/>
    <property type="evidence" value="ECO:0007669"/>
    <property type="project" value="InterPro"/>
</dbReference>
<dbReference type="InterPro" id="IPR011009">
    <property type="entry name" value="Kinase-like_dom_sf"/>
</dbReference>
<keyword evidence="3" id="KW-0949">S-adenosyl-L-methionine</keyword>
<evidence type="ECO:0000256" key="1">
    <source>
        <dbReference type="ARBA" id="ARBA00022603"/>
    </source>
</evidence>
<dbReference type="GO" id="GO:0004672">
    <property type="term" value="F:protein kinase activity"/>
    <property type="evidence" value="ECO:0007669"/>
    <property type="project" value="InterPro"/>
</dbReference>
<organism evidence="7">
    <name type="scientific">Salmonella enterica</name>
    <name type="common">Salmonella choleraesuis</name>
    <dbReference type="NCBI Taxonomy" id="28901"/>
    <lineage>
        <taxon>Bacteria</taxon>
        <taxon>Pseudomonadati</taxon>
        <taxon>Pseudomonadota</taxon>
        <taxon>Gammaproteobacteria</taxon>
        <taxon>Enterobacterales</taxon>
        <taxon>Enterobacteriaceae</taxon>
        <taxon>Salmonella</taxon>
    </lineage>
</organism>
<keyword evidence="8" id="KW-0418">Kinase</keyword>
<dbReference type="Gene3D" id="3.30.200.20">
    <property type="entry name" value="Phosphorylase Kinase, domain 1"/>
    <property type="match status" value="1"/>
</dbReference>
<dbReference type="Proteomes" id="UP000885392">
    <property type="component" value="Unassembled WGS sequence"/>
</dbReference>
<dbReference type="AlphaFoldDB" id="A0A1S0ZRU8"/>
<dbReference type="Proteomes" id="UP000251994">
    <property type="component" value="Chromosome"/>
</dbReference>
<dbReference type="Proteomes" id="UP000254773">
    <property type="component" value="Unassembled WGS sequence"/>
</dbReference>
<name>A0A1S0ZRU8_SALER</name>
<keyword evidence="2 7" id="KW-0808">Transferase</keyword>
<feature type="coiled-coil region" evidence="4">
    <location>
        <begin position="487"/>
        <end position="514"/>
    </location>
</feature>
<evidence type="ECO:0000256" key="2">
    <source>
        <dbReference type="ARBA" id="ARBA00022679"/>
    </source>
</evidence>
<feature type="domain" description="Protein kinase" evidence="5">
    <location>
        <begin position="225"/>
        <end position="509"/>
    </location>
</feature>
<dbReference type="EMBL" id="RVIJ01000001">
    <property type="protein sequence ID" value="MLV98869.1"/>
    <property type="molecule type" value="Genomic_DNA"/>
</dbReference>
<reference evidence="8 10" key="2">
    <citation type="submission" date="2018-06" db="EMBL/GenBank/DDBJ databases">
        <authorList>
            <consortium name="Pathogen Informatics"/>
            <person name="Doyle S."/>
        </authorList>
    </citation>
    <scope>NUCLEOTIDE SEQUENCE [LARGE SCALE GENOMIC DNA]</scope>
    <source>
        <strain evidence="8 10">NCTC9854</strain>
    </source>
</reference>
<evidence type="ECO:0000313" key="8">
    <source>
        <dbReference type="EMBL" id="SUF38718.1"/>
    </source>
</evidence>
<dbReference type="InterPro" id="IPR000719">
    <property type="entry name" value="Prot_kinase_dom"/>
</dbReference>
<proteinExistence type="predicted"/>
<dbReference type="InterPro" id="IPR029063">
    <property type="entry name" value="SAM-dependent_MTases_sf"/>
</dbReference>
<sequence length="716" mass="83321">MTTNLDKLVSELPEIYQTIFGHPEWDGEAVRDCHERLALITKQYDHLSRELGRPLRVLDLGCAQGFFSLSLASRGASVVGIDFQQENITVCQALADEYPVLDVTFRVGRIEDTIAALNANQFDLAIGLSVFHHIVHLHGVEEVKRLLSRLADCTQAMILELAVKEEPLFWYISQPHDPRELIEQCAFYRVIGQFNTHLSPVPRPMFLISNTRVILEDFNQPFERWQDHPYAGAGFAHKKSRRYYFGENYICKLFYYNTPDDLLTVEERQRNREELNNEAKILTHPPRGFKAPKLLAYGNNDHFGWLVMEKLSGRLLSDMLRAGETPDREKILQSLLMELVKLEKQGLWHDDIRLWNVMVDSQQKAFLIDFGSIVKIPRDCSWPPNIVQSFFIFVNELFDEQRSWKGLWRSAPLHPFNLPQPWSNWLYAVWQKPVDTWSFTLLAQLFKTKDRLPAPESNISAIEQWITAQETVLLESQTRLRNEVAHCEQLSQQMYQLNTQMTQLEHDMAALTETKTESDIAVMAGAGSRRGESELKWLIEHVEQLDNLLQQARCQPAEAVSLPPETAILQEKLAAAHQDIHHLKNVKHQLRHEIDKIHRSRSWRMTRCYRYAGLQIHLLRQYGFSQRCKHLVKRILQFAFSFLRKHPKVKYNAVNTLHKLGLYQPAYQLYRRMNPLPDSQYQASTQQVAQTELQVLHPEMLPPAVHEIYLKLTKNN</sequence>
<dbReference type="InterPro" id="IPR025714">
    <property type="entry name" value="Methyltranfer_dom"/>
</dbReference>
<dbReference type="EMBL" id="UGWI01000001">
    <property type="protein sequence ID" value="SUF38718.1"/>
    <property type="molecule type" value="Genomic_DNA"/>
</dbReference>
<dbReference type="RefSeq" id="WP_000210506.1">
    <property type="nucleotide sequence ID" value="NZ_CP030219.1"/>
</dbReference>
<dbReference type="GO" id="GO:0008168">
    <property type="term" value="F:methyltransferase activity"/>
    <property type="evidence" value="ECO:0007669"/>
    <property type="project" value="UniProtKB-KW"/>
</dbReference>
<dbReference type="EMBL" id="CP030219">
    <property type="protein sequence ID" value="AXD72937.1"/>
    <property type="molecule type" value="Genomic_DNA"/>
</dbReference>
<evidence type="ECO:0000313" key="10">
    <source>
        <dbReference type="Proteomes" id="UP000254773"/>
    </source>
</evidence>
<dbReference type="PANTHER" id="PTHR43464">
    <property type="entry name" value="METHYLTRANSFERASE"/>
    <property type="match status" value="1"/>
</dbReference>
<keyword evidence="1 7" id="KW-0489">Methyltransferase</keyword>
<evidence type="ECO:0000259" key="5">
    <source>
        <dbReference type="PROSITE" id="PS50011"/>
    </source>
</evidence>
<dbReference type="Gene3D" id="1.10.510.10">
    <property type="entry name" value="Transferase(Phosphotransferase) domain 1"/>
    <property type="match status" value="1"/>
</dbReference>
<evidence type="ECO:0000256" key="4">
    <source>
        <dbReference type="SAM" id="Coils"/>
    </source>
</evidence>
<dbReference type="GO" id="GO:0032259">
    <property type="term" value="P:methylation"/>
    <property type="evidence" value="ECO:0007669"/>
    <property type="project" value="UniProtKB-KW"/>
</dbReference>
<evidence type="ECO:0000256" key="3">
    <source>
        <dbReference type="ARBA" id="ARBA00022691"/>
    </source>
</evidence>
<dbReference type="SUPFAM" id="SSF53335">
    <property type="entry name" value="S-adenosyl-L-methionine-dependent methyltransferases"/>
    <property type="match status" value="1"/>
</dbReference>
<evidence type="ECO:0000313" key="9">
    <source>
        <dbReference type="Proteomes" id="UP000251994"/>
    </source>
</evidence>
<dbReference type="CDD" id="cd02440">
    <property type="entry name" value="AdoMet_MTases"/>
    <property type="match status" value="1"/>
</dbReference>
<dbReference type="SMART" id="SM00220">
    <property type="entry name" value="S_TKc"/>
    <property type="match status" value="1"/>
</dbReference>
<dbReference type="Pfam" id="PF13847">
    <property type="entry name" value="Methyltransf_31"/>
    <property type="match status" value="1"/>
</dbReference>
<reference evidence="6 9" key="1">
    <citation type="submission" date="2018-06" db="EMBL/GenBank/DDBJ databases">
        <title>Completed Genome Sequences of 32 Strains from Various Serotypes of Salmonella enterica.</title>
        <authorList>
            <person name="Nash J.H.E."/>
            <person name="Robertson J."/>
            <person name="Bessonov K."/>
        </authorList>
    </citation>
    <scope>NUCLEOTIDE SEQUENCE [LARGE SCALE GENOMIC DNA]</scope>
    <source>
        <strain evidence="6 9">SA20021456</strain>
    </source>
</reference>
<evidence type="ECO:0000313" key="6">
    <source>
        <dbReference type="EMBL" id="AXD72937.1"/>
    </source>
</evidence>
<keyword evidence="4" id="KW-0175">Coiled coil</keyword>
<dbReference type="PANTHER" id="PTHR43464:SF19">
    <property type="entry name" value="UBIQUINONE BIOSYNTHESIS O-METHYLTRANSFERASE, MITOCHONDRIAL"/>
    <property type="match status" value="1"/>
</dbReference>
<evidence type="ECO:0000313" key="7">
    <source>
        <dbReference type="EMBL" id="MLV98869.1"/>
    </source>
</evidence>
<protein>
    <submittedName>
        <fullName evidence="8">Kinase</fullName>
    </submittedName>
    <submittedName>
        <fullName evidence="7">Methyltransferase domain-containing protein</fullName>
    </submittedName>
</protein>
<dbReference type="PROSITE" id="PS50011">
    <property type="entry name" value="PROTEIN_KINASE_DOM"/>
    <property type="match status" value="1"/>
</dbReference>
<dbReference type="Gene3D" id="3.40.50.150">
    <property type="entry name" value="Vaccinia Virus protein VP39"/>
    <property type="match status" value="1"/>
</dbReference>
<dbReference type="SUPFAM" id="SSF56112">
    <property type="entry name" value="Protein kinase-like (PK-like)"/>
    <property type="match status" value="1"/>
</dbReference>